<dbReference type="PANTHER" id="PTHR34039:SF1">
    <property type="entry name" value="UPF0102 PROTEIN YRAN"/>
    <property type="match status" value="1"/>
</dbReference>
<dbReference type="RefSeq" id="WP_035583829.1">
    <property type="nucleotide sequence ID" value="NZ_ARYJ01000013.1"/>
</dbReference>
<dbReference type="PANTHER" id="PTHR34039">
    <property type="entry name" value="UPF0102 PROTEIN YRAN"/>
    <property type="match status" value="1"/>
</dbReference>
<evidence type="ECO:0000313" key="4">
    <source>
        <dbReference type="Proteomes" id="UP000024816"/>
    </source>
</evidence>
<protein>
    <recommendedName>
        <fullName evidence="2">UPF0102 protein HJA_15299</fullName>
    </recommendedName>
</protein>
<dbReference type="Gene3D" id="3.40.1350.10">
    <property type="match status" value="1"/>
</dbReference>
<dbReference type="NCBIfam" id="TIGR00252">
    <property type="entry name" value="YraN family protein"/>
    <property type="match status" value="1"/>
</dbReference>
<dbReference type="eggNOG" id="COG0792">
    <property type="taxonomic scope" value="Bacteria"/>
</dbReference>
<keyword evidence="4" id="KW-1185">Reference proteome</keyword>
<dbReference type="EMBL" id="ARYJ01000013">
    <property type="protein sequence ID" value="KCZ86530.1"/>
    <property type="molecule type" value="Genomic_DNA"/>
</dbReference>
<dbReference type="AlphaFoldDB" id="A0A059F7H2"/>
<evidence type="ECO:0000313" key="3">
    <source>
        <dbReference type="EMBL" id="KCZ86530.1"/>
    </source>
</evidence>
<evidence type="ECO:0000256" key="1">
    <source>
        <dbReference type="ARBA" id="ARBA00006738"/>
    </source>
</evidence>
<dbReference type="Proteomes" id="UP000024816">
    <property type="component" value="Unassembled WGS sequence"/>
</dbReference>
<dbReference type="Pfam" id="PF02021">
    <property type="entry name" value="UPF0102"/>
    <property type="match status" value="1"/>
</dbReference>
<dbReference type="InterPro" id="IPR003509">
    <property type="entry name" value="UPF0102_YraN-like"/>
</dbReference>
<dbReference type="HAMAP" id="MF_00048">
    <property type="entry name" value="UPF0102"/>
    <property type="match status" value="1"/>
</dbReference>
<proteinExistence type="inferred from homology"/>
<comment type="similarity">
    <text evidence="1 2">Belongs to the UPF0102 family.</text>
</comment>
<organism evidence="3 4">
    <name type="scientific">Hyphomonas jannaschiana VP2</name>
    <dbReference type="NCBI Taxonomy" id="1280952"/>
    <lineage>
        <taxon>Bacteria</taxon>
        <taxon>Pseudomonadati</taxon>
        <taxon>Pseudomonadota</taxon>
        <taxon>Alphaproteobacteria</taxon>
        <taxon>Hyphomonadales</taxon>
        <taxon>Hyphomonadaceae</taxon>
        <taxon>Hyphomonas</taxon>
    </lineage>
</organism>
<dbReference type="OrthoDB" id="9812968at2"/>
<reference evidence="3 4" key="1">
    <citation type="journal article" date="2014" name="Antonie Van Leeuwenhoek">
        <title>Hyphomonas beringensis sp. nov. and Hyphomonas chukchiensis sp. nov., isolated from surface seawater of the Bering Sea and Chukchi Sea.</title>
        <authorList>
            <person name="Li C."/>
            <person name="Lai Q."/>
            <person name="Li G."/>
            <person name="Dong C."/>
            <person name="Wang J."/>
            <person name="Liao Y."/>
            <person name="Shao Z."/>
        </authorList>
    </citation>
    <scope>NUCLEOTIDE SEQUENCE [LARGE SCALE GENOMIC DNA]</scope>
    <source>
        <strain evidence="3 4">VP2</strain>
    </source>
</reference>
<name>A0A059F7H2_9PROT</name>
<dbReference type="InterPro" id="IPR011335">
    <property type="entry name" value="Restrct_endonuc-II-like"/>
</dbReference>
<dbReference type="STRING" id="1280952.HJA_15299"/>
<dbReference type="PATRIC" id="fig|1280952.3.peg.3061"/>
<sequence length="123" mass="13939">MAEGKRQAAEKRGRKGEWLAALYLQAKGYRILGQRVRTPMGEVDLIAKRGRLVAFVEVKYRAEVQIAAGAVTPASWQRIARAAEFWMARHPALSDYGWRYDLIALAPRKLPQHIQDAWRPGLA</sequence>
<dbReference type="GO" id="GO:0003676">
    <property type="term" value="F:nucleic acid binding"/>
    <property type="evidence" value="ECO:0007669"/>
    <property type="project" value="InterPro"/>
</dbReference>
<gene>
    <name evidence="3" type="ORF">HJA_15299</name>
</gene>
<dbReference type="InterPro" id="IPR011856">
    <property type="entry name" value="tRNA_endonuc-like_dom_sf"/>
</dbReference>
<evidence type="ECO:0000256" key="2">
    <source>
        <dbReference type="HAMAP-Rule" id="MF_00048"/>
    </source>
</evidence>
<dbReference type="NCBIfam" id="NF009151">
    <property type="entry name" value="PRK12497.1-5"/>
    <property type="match status" value="1"/>
</dbReference>
<dbReference type="SUPFAM" id="SSF52980">
    <property type="entry name" value="Restriction endonuclease-like"/>
    <property type="match status" value="1"/>
</dbReference>
<accession>A0A059F7H2</accession>
<comment type="caution">
    <text evidence="3">The sequence shown here is derived from an EMBL/GenBank/DDBJ whole genome shotgun (WGS) entry which is preliminary data.</text>
</comment>